<dbReference type="SUPFAM" id="SSF55811">
    <property type="entry name" value="Nudix"/>
    <property type="match status" value="1"/>
</dbReference>
<sequence length="183" mass="21276">ATQYKKAGVLILLLKEDTDAEYKIVFTKRSTKLKTHSGEVSFPGGKWEEKDNSLYETALRESNEEINLNIENVTKLGNLNFLLSRHKIEVNPYVGYLNKFQEFEGNFEIDEIFTVPISFLSDSKNVTYKEFNRKDLKVYIPSWVYNGNRIWGLTAMITADFLNICFNASINTDLDLIRNYDEY</sequence>
<keyword evidence="5" id="KW-0460">Magnesium</keyword>
<dbReference type="PROSITE" id="PS51462">
    <property type="entry name" value="NUDIX"/>
    <property type="match status" value="1"/>
</dbReference>
<evidence type="ECO:0000256" key="4">
    <source>
        <dbReference type="ARBA" id="ARBA00022801"/>
    </source>
</evidence>
<evidence type="ECO:0000256" key="3">
    <source>
        <dbReference type="ARBA" id="ARBA00022723"/>
    </source>
</evidence>
<evidence type="ECO:0000313" key="8">
    <source>
        <dbReference type="EMBL" id="RZO27659.1"/>
    </source>
</evidence>
<accession>A0A520N2L8</accession>
<comment type="caution">
    <text evidence="8">The sequence shown here is derived from an EMBL/GenBank/DDBJ whole genome shotgun (WGS) entry which is preliminary data.</text>
</comment>
<dbReference type="GO" id="GO:0046872">
    <property type="term" value="F:metal ion binding"/>
    <property type="evidence" value="ECO:0007669"/>
    <property type="project" value="UniProtKB-KW"/>
</dbReference>
<feature type="non-terminal residue" evidence="8">
    <location>
        <position position="1"/>
    </location>
</feature>
<protein>
    <submittedName>
        <fullName evidence="8">CoA pyrophosphatase</fullName>
    </submittedName>
</protein>
<proteinExistence type="predicted"/>
<dbReference type="Proteomes" id="UP000315283">
    <property type="component" value="Unassembled WGS sequence"/>
</dbReference>
<organism evidence="8 9">
    <name type="scientific">SAR86 cluster bacterium</name>
    <dbReference type="NCBI Taxonomy" id="2030880"/>
    <lineage>
        <taxon>Bacteria</taxon>
        <taxon>Pseudomonadati</taxon>
        <taxon>Pseudomonadota</taxon>
        <taxon>Gammaproteobacteria</taxon>
        <taxon>SAR86 cluster</taxon>
    </lineage>
</organism>
<dbReference type="EMBL" id="SHBJ01000033">
    <property type="protein sequence ID" value="RZO27659.1"/>
    <property type="molecule type" value="Genomic_DNA"/>
</dbReference>
<evidence type="ECO:0000256" key="2">
    <source>
        <dbReference type="ARBA" id="ARBA00001946"/>
    </source>
</evidence>
<dbReference type="CDD" id="cd03426">
    <property type="entry name" value="NUDIX_CoAse_Nudt7"/>
    <property type="match status" value="1"/>
</dbReference>
<evidence type="ECO:0000313" key="9">
    <source>
        <dbReference type="Proteomes" id="UP000315283"/>
    </source>
</evidence>
<dbReference type="Pfam" id="PF00293">
    <property type="entry name" value="NUDIX"/>
    <property type="match status" value="1"/>
</dbReference>
<evidence type="ECO:0000256" key="1">
    <source>
        <dbReference type="ARBA" id="ARBA00001936"/>
    </source>
</evidence>
<comment type="cofactor">
    <cofactor evidence="1">
        <name>Mn(2+)</name>
        <dbReference type="ChEBI" id="CHEBI:29035"/>
    </cofactor>
</comment>
<gene>
    <name evidence="8" type="ORF">EVA97_03925</name>
</gene>
<dbReference type="PANTHER" id="PTHR12992">
    <property type="entry name" value="NUDIX HYDROLASE"/>
    <property type="match status" value="1"/>
</dbReference>
<name>A0A520N2L8_9GAMM</name>
<dbReference type="InterPro" id="IPR015797">
    <property type="entry name" value="NUDIX_hydrolase-like_dom_sf"/>
</dbReference>
<feature type="domain" description="Nudix hydrolase" evidence="7">
    <location>
        <begin position="4"/>
        <end position="138"/>
    </location>
</feature>
<dbReference type="AlphaFoldDB" id="A0A520N2L8"/>
<comment type="cofactor">
    <cofactor evidence="2">
        <name>Mg(2+)</name>
        <dbReference type="ChEBI" id="CHEBI:18420"/>
    </cofactor>
</comment>
<keyword evidence="4" id="KW-0378">Hydrolase</keyword>
<dbReference type="PANTHER" id="PTHR12992:SF11">
    <property type="entry name" value="MITOCHONDRIAL COENZYME A DIPHOSPHATASE NUDT8"/>
    <property type="match status" value="1"/>
</dbReference>
<keyword evidence="3" id="KW-0479">Metal-binding</keyword>
<evidence type="ECO:0000256" key="5">
    <source>
        <dbReference type="ARBA" id="ARBA00022842"/>
    </source>
</evidence>
<dbReference type="InterPro" id="IPR045121">
    <property type="entry name" value="CoAse"/>
</dbReference>
<dbReference type="InterPro" id="IPR000086">
    <property type="entry name" value="NUDIX_hydrolase_dom"/>
</dbReference>
<evidence type="ECO:0000259" key="7">
    <source>
        <dbReference type="PROSITE" id="PS51462"/>
    </source>
</evidence>
<keyword evidence="6" id="KW-0464">Manganese</keyword>
<dbReference type="GO" id="GO:0010945">
    <property type="term" value="F:coenzyme A diphosphatase activity"/>
    <property type="evidence" value="ECO:0007669"/>
    <property type="project" value="InterPro"/>
</dbReference>
<dbReference type="Gene3D" id="3.90.79.10">
    <property type="entry name" value="Nucleoside Triphosphate Pyrophosphohydrolase"/>
    <property type="match status" value="1"/>
</dbReference>
<evidence type="ECO:0000256" key="6">
    <source>
        <dbReference type="ARBA" id="ARBA00023211"/>
    </source>
</evidence>
<reference evidence="8 9" key="1">
    <citation type="submission" date="2019-02" db="EMBL/GenBank/DDBJ databases">
        <title>Prokaryotic population dynamics and viral predation in marine succession experiment using metagenomics: the confinement effect.</title>
        <authorList>
            <person name="Haro-Moreno J.M."/>
            <person name="Rodriguez-Valera F."/>
            <person name="Lopez-Perez M."/>
        </authorList>
    </citation>
    <scope>NUCLEOTIDE SEQUENCE [LARGE SCALE GENOMIC DNA]</scope>
    <source>
        <strain evidence="8">MED-G164</strain>
    </source>
</reference>